<feature type="chain" id="PRO_5023021734" description="LPXTG cell wall anchor domain-containing protein" evidence="2">
    <location>
        <begin position="29"/>
        <end position="171"/>
    </location>
</feature>
<evidence type="ECO:0000313" key="3">
    <source>
        <dbReference type="EMBL" id="TXL57682.1"/>
    </source>
</evidence>
<reference evidence="3 4" key="1">
    <citation type="submission" date="2019-06" db="EMBL/GenBank/DDBJ databases">
        <title>Aeromicrobium sp. nov., isolated from a maize field.</title>
        <authorList>
            <person name="Lin S.-Y."/>
            <person name="Tsai C.-F."/>
            <person name="Young C.-C."/>
        </authorList>
    </citation>
    <scope>NUCLEOTIDE SEQUENCE [LARGE SCALE GENOMIC DNA]</scope>
    <source>
        <strain evidence="3 4">CC-CFT486</strain>
    </source>
</reference>
<dbReference type="Proteomes" id="UP000321571">
    <property type="component" value="Unassembled WGS sequence"/>
</dbReference>
<keyword evidence="4" id="KW-1185">Reference proteome</keyword>
<name>A0A5C8NDX1_9ACTN</name>
<dbReference type="RefSeq" id="WP_147687207.1">
    <property type="nucleotide sequence ID" value="NZ_VDUX01000006.1"/>
</dbReference>
<organism evidence="3 4">
    <name type="scientific">Aeromicrobium terrae</name>
    <dbReference type="NCBI Taxonomy" id="2498846"/>
    <lineage>
        <taxon>Bacteria</taxon>
        <taxon>Bacillati</taxon>
        <taxon>Actinomycetota</taxon>
        <taxon>Actinomycetes</taxon>
        <taxon>Propionibacteriales</taxon>
        <taxon>Nocardioidaceae</taxon>
        <taxon>Aeromicrobium</taxon>
    </lineage>
</organism>
<feature type="signal peptide" evidence="2">
    <location>
        <begin position="1"/>
        <end position="28"/>
    </location>
</feature>
<keyword evidence="2" id="KW-0732">Signal</keyword>
<gene>
    <name evidence="3" type="ORF">FHP06_12925</name>
</gene>
<protein>
    <recommendedName>
        <fullName evidence="5">LPXTG cell wall anchor domain-containing protein</fullName>
    </recommendedName>
</protein>
<accession>A0A5C8NDX1</accession>
<dbReference type="AlphaFoldDB" id="A0A5C8NDX1"/>
<dbReference type="EMBL" id="VDUX01000006">
    <property type="protein sequence ID" value="TXL57682.1"/>
    <property type="molecule type" value="Genomic_DNA"/>
</dbReference>
<feature type="compositionally biased region" description="Acidic residues" evidence="1">
    <location>
        <begin position="41"/>
        <end position="50"/>
    </location>
</feature>
<sequence length="171" mass="17030">MNRTIIRLAVVAPLAASAVAFGASTAHAELNPNGPVVIGTPEEDPLDGPDDIAVPKPKPKPNPQGPKDLAAPAPKPVVDPHAPQGNGGGSAPAADTKKASTGSDADQAEAASHRVVDLNAESRLGGTTLPAADETVAAQEDEGGLSIVWFLAGGAVVTATGVAARKYAKRA</sequence>
<evidence type="ECO:0000313" key="4">
    <source>
        <dbReference type="Proteomes" id="UP000321571"/>
    </source>
</evidence>
<feature type="region of interest" description="Disordered" evidence="1">
    <location>
        <begin position="28"/>
        <end position="121"/>
    </location>
</feature>
<evidence type="ECO:0000256" key="1">
    <source>
        <dbReference type="SAM" id="MobiDB-lite"/>
    </source>
</evidence>
<evidence type="ECO:0000256" key="2">
    <source>
        <dbReference type="SAM" id="SignalP"/>
    </source>
</evidence>
<comment type="caution">
    <text evidence="3">The sequence shown here is derived from an EMBL/GenBank/DDBJ whole genome shotgun (WGS) entry which is preliminary data.</text>
</comment>
<evidence type="ECO:0008006" key="5">
    <source>
        <dbReference type="Google" id="ProtNLM"/>
    </source>
</evidence>
<proteinExistence type="predicted"/>